<keyword evidence="1" id="KW-1133">Transmembrane helix</keyword>
<feature type="transmembrane region" description="Helical" evidence="1">
    <location>
        <begin position="248"/>
        <end position="265"/>
    </location>
</feature>
<feature type="transmembrane region" description="Helical" evidence="1">
    <location>
        <begin position="357"/>
        <end position="375"/>
    </location>
</feature>
<evidence type="ECO:0000313" key="3">
    <source>
        <dbReference type="Proteomes" id="UP001054252"/>
    </source>
</evidence>
<evidence type="ECO:0000313" key="2">
    <source>
        <dbReference type="EMBL" id="GKV41640.1"/>
    </source>
</evidence>
<organism evidence="2 3">
    <name type="scientific">Rubroshorea leprosula</name>
    <dbReference type="NCBI Taxonomy" id="152421"/>
    <lineage>
        <taxon>Eukaryota</taxon>
        <taxon>Viridiplantae</taxon>
        <taxon>Streptophyta</taxon>
        <taxon>Embryophyta</taxon>
        <taxon>Tracheophyta</taxon>
        <taxon>Spermatophyta</taxon>
        <taxon>Magnoliopsida</taxon>
        <taxon>eudicotyledons</taxon>
        <taxon>Gunneridae</taxon>
        <taxon>Pentapetalae</taxon>
        <taxon>rosids</taxon>
        <taxon>malvids</taxon>
        <taxon>Malvales</taxon>
        <taxon>Dipterocarpaceae</taxon>
        <taxon>Rubroshorea</taxon>
    </lineage>
</organism>
<keyword evidence="3" id="KW-1185">Reference proteome</keyword>
<keyword evidence="1" id="KW-0472">Membrane</keyword>
<reference evidence="2 3" key="1">
    <citation type="journal article" date="2021" name="Commun. Biol.">
        <title>The genome of Shorea leprosula (Dipterocarpaceae) highlights the ecological relevance of drought in aseasonal tropical rainforests.</title>
        <authorList>
            <person name="Ng K.K.S."/>
            <person name="Kobayashi M.J."/>
            <person name="Fawcett J.A."/>
            <person name="Hatakeyama M."/>
            <person name="Paape T."/>
            <person name="Ng C.H."/>
            <person name="Ang C.C."/>
            <person name="Tnah L.H."/>
            <person name="Lee C.T."/>
            <person name="Nishiyama T."/>
            <person name="Sese J."/>
            <person name="O'Brien M.J."/>
            <person name="Copetti D."/>
            <person name="Mohd Noor M.I."/>
            <person name="Ong R.C."/>
            <person name="Putra M."/>
            <person name="Sireger I.Z."/>
            <person name="Indrioko S."/>
            <person name="Kosugi Y."/>
            <person name="Izuno A."/>
            <person name="Isagi Y."/>
            <person name="Lee S.L."/>
            <person name="Shimizu K.K."/>
        </authorList>
    </citation>
    <scope>NUCLEOTIDE SEQUENCE [LARGE SCALE GENOMIC DNA]</scope>
    <source>
        <strain evidence="2">214</strain>
    </source>
</reference>
<keyword evidence="1" id="KW-0812">Transmembrane</keyword>
<sequence>MAISLSRLQDLLDSNGRILMQMVLLFYPAVTVPSIVRTILLFNWVIEKVNHQIKCLQSWIVVVMSKIQEALMLFWQSTIRPLLDPIVEKMNSLSEALKMYLTNDAVMGQPTVKLICKFALLSAKILSQDSELRLKYDKSGKITACFARPCLFLVAFSESYGKKLKILYRRWGCTANSTSNFTWFILALPFQTYYGNSLKSLGVAFCLTIFNLSLSVVLRLPTDFGFFGFIIGVVGSITYSRFGLNFPTWIVACICYLIFCLKSWLEKHWLDFEEDLPLPSTCTIGSACLIRRIPQSILFLALSCARDDIRPQLLQRISWYIKVILCGIWGADGLRRGAPKDDRLPPYTRFTRGTHYAYYRFMICSLALDFLYVLGISVSTYVHWPSITAMVSAEMCFYACRYMGHI</sequence>
<evidence type="ECO:0000256" key="1">
    <source>
        <dbReference type="SAM" id="Phobius"/>
    </source>
</evidence>
<gene>
    <name evidence="2" type="ORF">SLEP1_g49144</name>
</gene>
<name>A0AAV5LWP9_9ROSI</name>
<protein>
    <submittedName>
        <fullName evidence="2">Uncharacterized protein</fullName>
    </submittedName>
</protein>
<comment type="caution">
    <text evidence="2">The sequence shown here is derived from an EMBL/GenBank/DDBJ whole genome shotgun (WGS) entry which is preliminary data.</text>
</comment>
<feature type="transmembrane region" description="Helical" evidence="1">
    <location>
        <begin position="200"/>
        <end position="217"/>
    </location>
</feature>
<proteinExistence type="predicted"/>
<dbReference type="EMBL" id="BPVZ01000151">
    <property type="protein sequence ID" value="GKV41640.1"/>
    <property type="molecule type" value="Genomic_DNA"/>
</dbReference>
<feature type="transmembrane region" description="Helical" evidence="1">
    <location>
        <begin position="20"/>
        <end position="46"/>
    </location>
</feature>
<dbReference type="AlphaFoldDB" id="A0AAV5LWP9"/>
<accession>A0AAV5LWP9</accession>
<dbReference type="Proteomes" id="UP001054252">
    <property type="component" value="Unassembled WGS sequence"/>
</dbReference>